<dbReference type="InterPro" id="IPR037914">
    <property type="entry name" value="SpoVT-AbrB_sf"/>
</dbReference>
<reference evidence="3 4" key="1">
    <citation type="submission" date="2018-04" db="EMBL/GenBank/DDBJ databases">
        <title>The genome sequence of Caulobacter sp. 736.</title>
        <authorList>
            <person name="Gao J."/>
            <person name="Sun J."/>
        </authorList>
    </citation>
    <scope>NUCLEOTIDE SEQUENCE [LARGE SCALE GENOMIC DNA]</scope>
    <source>
        <strain evidence="3 4">736</strain>
    </source>
</reference>
<keyword evidence="1 3" id="KW-0238">DNA-binding</keyword>
<comment type="caution">
    <text evidence="3">The sequence shown here is derived from an EMBL/GenBank/DDBJ whole genome shotgun (WGS) entry which is preliminary data.</text>
</comment>
<proteinExistence type="predicted"/>
<evidence type="ECO:0000313" key="3">
    <source>
        <dbReference type="EMBL" id="PVM78496.1"/>
    </source>
</evidence>
<gene>
    <name evidence="3" type="ORF">DDF65_15750</name>
</gene>
<dbReference type="EMBL" id="QDKP01000047">
    <property type="protein sequence ID" value="PVM78496.1"/>
    <property type="molecule type" value="Genomic_DNA"/>
</dbReference>
<name>A0A2T9J9G3_9CAUL</name>
<dbReference type="SUPFAM" id="SSF89447">
    <property type="entry name" value="AbrB/MazE/MraZ-like"/>
    <property type="match status" value="1"/>
</dbReference>
<organism evidence="3 4">
    <name type="scientific">Caulobacter radicis</name>
    <dbReference type="NCBI Taxonomy" id="2172650"/>
    <lineage>
        <taxon>Bacteria</taxon>
        <taxon>Pseudomonadati</taxon>
        <taxon>Pseudomonadota</taxon>
        <taxon>Alphaproteobacteria</taxon>
        <taxon>Caulobacterales</taxon>
        <taxon>Caulobacteraceae</taxon>
        <taxon>Caulobacter</taxon>
    </lineage>
</organism>
<dbReference type="Gene3D" id="2.10.260.10">
    <property type="match status" value="1"/>
</dbReference>
<dbReference type="InterPro" id="IPR007159">
    <property type="entry name" value="SpoVT-AbrB_dom"/>
</dbReference>
<evidence type="ECO:0000259" key="2">
    <source>
        <dbReference type="PROSITE" id="PS51740"/>
    </source>
</evidence>
<keyword evidence="4" id="KW-1185">Reference proteome</keyword>
<dbReference type="GO" id="GO:0003677">
    <property type="term" value="F:DNA binding"/>
    <property type="evidence" value="ECO:0007669"/>
    <property type="project" value="UniProtKB-UniRule"/>
</dbReference>
<accession>A0A2T9J9G3</accession>
<evidence type="ECO:0000256" key="1">
    <source>
        <dbReference type="PROSITE-ProRule" id="PRU01076"/>
    </source>
</evidence>
<dbReference type="Pfam" id="PF04014">
    <property type="entry name" value="MazE_antitoxin"/>
    <property type="match status" value="1"/>
</dbReference>
<feature type="domain" description="SpoVT-AbrB" evidence="2">
    <location>
        <begin position="6"/>
        <end position="47"/>
    </location>
</feature>
<evidence type="ECO:0000313" key="4">
    <source>
        <dbReference type="Proteomes" id="UP000244913"/>
    </source>
</evidence>
<dbReference type="RefSeq" id="WP_116568599.1">
    <property type="nucleotide sequence ID" value="NZ_QDKP01000047.1"/>
</dbReference>
<dbReference type="PROSITE" id="PS51740">
    <property type="entry name" value="SPOVT_ABRB"/>
    <property type="match status" value="1"/>
</dbReference>
<dbReference type="Proteomes" id="UP000244913">
    <property type="component" value="Unassembled WGS sequence"/>
</dbReference>
<dbReference type="AlphaFoldDB" id="A0A2T9J9G3"/>
<sequence>MTRSSTRTFRSGNSQAVRLPKEVAFAEETELTLVRSGDVLTIYPARGAVQDLVARLADLPKPGAVEVRDDEDLPERPGL</sequence>
<protein>
    <submittedName>
        <fullName evidence="3">AbrB/MazE/SpoVT family DNA-binding domain-containing protein</fullName>
    </submittedName>
</protein>